<reference evidence="2" key="2">
    <citation type="journal article" date="2019" name="IMA Fungus">
        <title>Genome sequencing and comparison of five Tilletia species to identify candidate genes for the detection of regulated species infecting wheat.</title>
        <authorList>
            <person name="Nguyen H.D.T."/>
            <person name="Sultana T."/>
            <person name="Kesanakurti P."/>
            <person name="Hambleton S."/>
        </authorList>
    </citation>
    <scope>NUCLEOTIDE SEQUENCE</scope>
    <source>
        <strain evidence="2">DAOMC 236416</strain>
    </source>
</reference>
<organism evidence="2 3">
    <name type="scientific">Tilletia indica</name>
    <dbReference type="NCBI Taxonomy" id="43049"/>
    <lineage>
        <taxon>Eukaryota</taxon>
        <taxon>Fungi</taxon>
        <taxon>Dikarya</taxon>
        <taxon>Basidiomycota</taxon>
        <taxon>Ustilaginomycotina</taxon>
        <taxon>Exobasidiomycetes</taxon>
        <taxon>Tilletiales</taxon>
        <taxon>Tilletiaceae</taxon>
        <taxon>Tilletia</taxon>
    </lineage>
</organism>
<protein>
    <submittedName>
        <fullName evidence="2">Uncharacterized protein</fullName>
    </submittedName>
</protein>
<reference evidence="2" key="1">
    <citation type="submission" date="2016-04" db="EMBL/GenBank/DDBJ databases">
        <authorList>
            <person name="Nguyen H.D."/>
            <person name="Samba Siva P."/>
            <person name="Cullis J."/>
            <person name="Levesque C.A."/>
            <person name="Hambleton S."/>
        </authorList>
    </citation>
    <scope>NUCLEOTIDE SEQUENCE</scope>
    <source>
        <strain evidence="2">DAOMC 236416</strain>
    </source>
</reference>
<comment type="caution">
    <text evidence="2">The sequence shown here is derived from an EMBL/GenBank/DDBJ whole genome shotgun (WGS) entry which is preliminary data.</text>
</comment>
<sequence length="123" mass="13053">MSVTVELKMDGHPARTLAVLASQHNTIVLNRLIFKEHMPATISATGLVDINILAIELGRGGAGDVSMRAASVAAAPRARVVNVGDSVTYSLTIKSAEQGEIMPERQAPAPSERGRRDKLSLLP</sequence>
<dbReference type="AlphaFoldDB" id="A0A177TA73"/>
<evidence type="ECO:0000313" key="2">
    <source>
        <dbReference type="EMBL" id="KAE8242686.1"/>
    </source>
</evidence>
<gene>
    <name evidence="2" type="ORF">A4X13_0g7057</name>
</gene>
<accession>A0A177TA73</accession>
<keyword evidence="3" id="KW-1185">Reference proteome</keyword>
<dbReference type="EMBL" id="LWDF02000781">
    <property type="protein sequence ID" value="KAE8242686.1"/>
    <property type="molecule type" value="Genomic_DNA"/>
</dbReference>
<name>A0A177TA73_9BASI</name>
<feature type="compositionally biased region" description="Basic and acidic residues" evidence="1">
    <location>
        <begin position="112"/>
        <end position="123"/>
    </location>
</feature>
<evidence type="ECO:0000313" key="3">
    <source>
        <dbReference type="Proteomes" id="UP000077521"/>
    </source>
</evidence>
<proteinExistence type="predicted"/>
<evidence type="ECO:0000256" key="1">
    <source>
        <dbReference type="SAM" id="MobiDB-lite"/>
    </source>
</evidence>
<dbReference type="Proteomes" id="UP000077521">
    <property type="component" value="Unassembled WGS sequence"/>
</dbReference>
<feature type="region of interest" description="Disordered" evidence="1">
    <location>
        <begin position="98"/>
        <end position="123"/>
    </location>
</feature>